<keyword evidence="3" id="KW-0732">Signal</keyword>
<evidence type="ECO:0000256" key="3">
    <source>
        <dbReference type="SAM" id="SignalP"/>
    </source>
</evidence>
<dbReference type="STRING" id="1097556.R4XIT9"/>
<dbReference type="InterPro" id="IPR013785">
    <property type="entry name" value="Aldolase_TIM"/>
</dbReference>
<proteinExistence type="predicted"/>
<dbReference type="VEuPathDB" id="FungiDB:TAPDE_004871"/>
<dbReference type="InterPro" id="IPR017853">
    <property type="entry name" value="GH"/>
</dbReference>
<evidence type="ECO:0000313" key="6">
    <source>
        <dbReference type="Proteomes" id="UP000013776"/>
    </source>
</evidence>
<dbReference type="eggNOG" id="ENOG502RCTR">
    <property type="taxonomic scope" value="Eukaryota"/>
</dbReference>
<evidence type="ECO:0000256" key="1">
    <source>
        <dbReference type="ARBA" id="ARBA00001255"/>
    </source>
</evidence>
<dbReference type="AlphaFoldDB" id="R4XIT9"/>
<gene>
    <name evidence="5" type="ORF">TAPDE_004871</name>
</gene>
<sequence>MSVSTVLSIAVCIGPALVSAWYRPAVDTTWAIQYSGTYLDVSNPATVYDIDGFNATANLISGLHGAGHRVICYFSAGSIESYTPDAKQFPASVAGKVLDGWPDEKWLDVRQLSILRPLMLNRAQIAKDKGCDGLDWDNVDGY</sequence>
<keyword evidence="6" id="KW-1185">Reference proteome</keyword>
<evidence type="ECO:0000313" key="5">
    <source>
        <dbReference type="EMBL" id="CCG84409.1"/>
    </source>
</evidence>
<accession>R4XIT9</accession>
<dbReference type="SUPFAM" id="SSF51445">
    <property type="entry name" value="(Trans)glycosidases"/>
    <property type="match status" value="1"/>
</dbReference>
<name>R4XIT9_TAPDE</name>
<evidence type="ECO:0000259" key="4">
    <source>
        <dbReference type="Pfam" id="PF03537"/>
    </source>
</evidence>
<feature type="signal peptide" evidence="3">
    <location>
        <begin position="1"/>
        <end position="20"/>
    </location>
</feature>
<dbReference type="Pfam" id="PF03537">
    <property type="entry name" value="Glyco_hydro_114"/>
    <property type="match status" value="1"/>
</dbReference>
<dbReference type="GO" id="GO:0004557">
    <property type="term" value="F:alpha-galactosidase activity"/>
    <property type="evidence" value="ECO:0007669"/>
    <property type="project" value="UniProtKB-EC"/>
</dbReference>
<reference evidence="5 6" key="1">
    <citation type="journal article" date="2013" name="MBio">
        <title>Genome sequencing of the plant pathogen Taphrina deformans, the causal agent of peach leaf curl.</title>
        <authorList>
            <person name="Cisse O.H."/>
            <person name="Almeida J.M.G.C.F."/>
            <person name="Fonseca A."/>
            <person name="Kumar A.A."/>
            <person name="Salojaervi J."/>
            <person name="Overmyer K."/>
            <person name="Hauser P.M."/>
            <person name="Pagni M."/>
        </authorList>
    </citation>
    <scope>NUCLEOTIDE SEQUENCE [LARGE SCALE GENOMIC DNA]</scope>
    <source>
        <strain evidence="6">PYCC 5710 / ATCC 11124 / CBS 356.35 / IMI 108563 / JCM 9778 / NBRC 8474</strain>
    </source>
</reference>
<comment type="catalytic activity">
    <reaction evidence="1">
        <text>Hydrolysis of terminal, non-reducing alpha-D-galactose residues in alpha-D-galactosides, including galactose oligosaccharides, galactomannans and galactolipids.</text>
        <dbReference type="EC" id="3.2.1.22"/>
    </reaction>
</comment>
<evidence type="ECO:0000256" key="2">
    <source>
        <dbReference type="ARBA" id="ARBA00012755"/>
    </source>
</evidence>
<feature type="chain" id="PRO_5004373392" description="alpha-galactosidase" evidence="3">
    <location>
        <begin position="21"/>
        <end position="142"/>
    </location>
</feature>
<dbReference type="InterPro" id="IPR004352">
    <property type="entry name" value="GH114_TIM-barrel"/>
</dbReference>
<dbReference type="EC" id="3.2.1.22" evidence="2"/>
<dbReference type="PANTHER" id="PTHR35273">
    <property type="entry name" value="ALPHA-1,4 POLYGALACTOSAMINIDASE, PUTATIVE (AFU_ORTHOLOGUE AFUA_3G07890)-RELATED"/>
    <property type="match status" value="1"/>
</dbReference>
<dbReference type="Gene3D" id="3.20.20.70">
    <property type="entry name" value="Aldolase class I"/>
    <property type="match status" value="1"/>
</dbReference>
<organism evidence="5 6">
    <name type="scientific">Taphrina deformans (strain PYCC 5710 / ATCC 11124 / CBS 356.35 / IMI 108563 / JCM 9778 / NBRC 8474)</name>
    <name type="common">Peach leaf curl fungus</name>
    <name type="synonym">Lalaria deformans</name>
    <dbReference type="NCBI Taxonomy" id="1097556"/>
    <lineage>
        <taxon>Eukaryota</taxon>
        <taxon>Fungi</taxon>
        <taxon>Dikarya</taxon>
        <taxon>Ascomycota</taxon>
        <taxon>Taphrinomycotina</taxon>
        <taxon>Taphrinomycetes</taxon>
        <taxon>Taphrinales</taxon>
        <taxon>Taphrinaceae</taxon>
        <taxon>Taphrina</taxon>
    </lineage>
</organism>
<protein>
    <recommendedName>
        <fullName evidence="2">alpha-galactosidase</fullName>
        <ecNumber evidence="2">3.2.1.22</ecNumber>
    </recommendedName>
</protein>
<comment type="caution">
    <text evidence="5">The sequence shown here is derived from an EMBL/GenBank/DDBJ whole genome shotgun (WGS) entry which is preliminary data.</text>
</comment>
<dbReference type="EMBL" id="CAHR02000233">
    <property type="protein sequence ID" value="CCG84409.1"/>
    <property type="molecule type" value="Genomic_DNA"/>
</dbReference>
<dbReference type="PANTHER" id="PTHR35273:SF2">
    <property type="entry name" value="ALPHA-GALACTOSIDASE"/>
    <property type="match status" value="1"/>
</dbReference>
<dbReference type="Proteomes" id="UP000013776">
    <property type="component" value="Unassembled WGS sequence"/>
</dbReference>
<dbReference type="OrthoDB" id="2108802at2759"/>
<feature type="domain" description="Glycoside-hydrolase family GH114 TIM-barrel" evidence="4">
    <location>
        <begin position="29"/>
        <end position="142"/>
    </location>
</feature>